<comment type="caution">
    <text evidence="2">The sequence shown here is derived from an EMBL/GenBank/DDBJ whole genome shotgun (WGS) entry which is preliminary data.</text>
</comment>
<organism evidence="2 3">
    <name type="scientific">Candidatus Methylumidiphilus alinenensis</name>
    <dbReference type="NCBI Taxonomy" id="2202197"/>
    <lineage>
        <taxon>Bacteria</taxon>
        <taxon>Pseudomonadati</taxon>
        <taxon>Pseudomonadota</taxon>
        <taxon>Gammaproteobacteria</taxon>
        <taxon>Methylococcales</taxon>
        <taxon>Candidatus Methylumidiphilus</taxon>
    </lineage>
</organism>
<evidence type="ECO:0000313" key="2">
    <source>
        <dbReference type="EMBL" id="PZN71605.1"/>
    </source>
</evidence>
<dbReference type="GO" id="GO:0120147">
    <property type="term" value="F:formylglycine-generating oxidase activity"/>
    <property type="evidence" value="ECO:0007669"/>
    <property type="project" value="TreeGrafter"/>
</dbReference>
<evidence type="ECO:0000259" key="1">
    <source>
        <dbReference type="Pfam" id="PF03781"/>
    </source>
</evidence>
<dbReference type="InterPro" id="IPR051043">
    <property type="entry name" value="Sulfatase_Mod_Factor_Kinase"/>
</dbReference>
<evidence type="ECO:0000313" key="3">
    <source>
        <dbReference type="Proteomes" id="UP000249396"/>
    </source>
</evidence>
<dbReference type="PANTHER" id="PTHR23150">
    <property type="entry name" value="SULFATASE MODIFYING FACTOR 1, 2"/>
    <property type="match status" value="1"/>
</dbReference>
<gene>
    <name evidence="2" type="ORF">DM484_25995</name>
</gene>
<dbReference type="InterPro" id="IPR005532">
    <property type="entry name" value="SUMF_dom"/>
</dbReference>
<dbReference type="InterPro" id="IPR016187">
    <property type="entry name" value="CTDL_fold"/>
</dbReference>
<dbReference type="Pfam" id="PF03781">
    <property type="entry name" value="FGE-sulfatase"/>
    <property type="match status" value="1"/>
</dbReference>
<feature type="domain" description="Sulfatase-modifying factor enzyme-like" evidence="1">
    <location>
        <begin position="1"/>
        <end position="208"/>
    </location>
</feature>
<sequence>FKIARYPVTNAQYQCFIDDGGYADGRWWVGLAGHPASERGFWNTPNHPRETVSWYEAVAYTRWLTAKLHEYGLLPEAMTVRLPTEQEWEKAARGDDGREYPWGDGFQSGHANINETWGNVGTFDLGQTTAVGIYPKDTLPYGLLDMAGNVWQWCLNEYRQPERTGTEGDERRVLRGGSWYYNQDLARCAARYDGDPDVRSLDVGFRLVCCVSPPS</sequence>
<dbReference type="Proteomes" id="UP000249396">
    <property type="component" value="Unassembled WGS sequence"/>
</dbReference>
<reference evidence="2 3" key="1">
    <citation type="journal article" date="2018" name="Aquat. Microb. Ecol.">
        <title>Gammaproteobacterial methanotrophs dominate.</title>
        <authorList>
            <person name="Rissanen A.J."/>
            <person name="Saarenheimo J."/>
            <person name="Tiirola M."/>
            <person name="Peura S."/>
            <person name="Aalto S.L."/>
            <person name="Karvinen A."/>
            <person name="Nykanen H."/>
        </authorList>
    </citation>
    <scope>NUCLEOTIDE SEQUENCE [LARGE SCALE GENOMIC DNA]</scope>
    <source>
        <strain evidence="2">AMbin10</strain>
    </source>
</reference>
<dbReference type="InterPro" id="IPR042095">
    <property type="entry name" value="SUMF_sf"/>
</dbReference>
<proteinExistence type="predicted"/>
<dbReference type="PANTHER" id="PTHR23150:SF19">
    <property type="entry name" value="FORMYLGLYCINE-GENERATING ENZYME"/>
    <property type="match status" value="1"/>
</dbReference>
<dbReference type="Gene3D" id="3.90.1580.10">
    <property type="entry name" value="paralog of FGE (formylglycine-generating enzyme)"/>
    <property type="match status" value="1"/>
</dbReference>
<dbReference type="EMBL" id="QJPH01000515">
    <property type="protein sequence ID" value="PZN71605.1"/>
    <property type="molecule type" value="Genomic_DNA"/>
</dbReference>
<dbReference type="SUPFAM" id="SSF56436">
    <property type="entry name" value="C-type lectin-like"/>
    <property type="match status" value="1"/>
</dbReference>
<protein>
    <recommendedName>
        <fullName evidence="1">Sulfatase-modifying factor enzyme-like domain-containing protein</fullName>
    </recommendedName>
</protein>
<name>A0A2W4QH89_9GAMM</name>
<dbReference type="AlphaFoldDB" id="A0A2W4QH89"/>
<accession>A0A2W4QH89</accession>
<feature type="non-terminal residue" evidence="2">
    <location>
        <position position="1"/>
    </location>
</feature>